<organism evidence="2 4">
    <name type="scientific">Kitasatospora cineracea</name>
    <dbReference type="NCBI Taxonomy" id="88074"/>
    <lineage>
        <taxon>Bacteria</taxon>
        <taxon>Bacillati</taxon>
        <taxon>Actinomycetota</taxon>
        <taxon>Actinomycetes</taxon>
        <taxon>Kitasatosporales</taxon>
        <taxon>Streptomycetaceae</taxon>
        <taxon>Kitasatospora</taxon>
    </lineage>
</organism>
<name>A0A3N4RFQ5_9ACTN</name>
<evidence type="ECO:0000256" key="1">
    <source>
        <dbReference type="SAM" id="MobiDB-lite"/>
    </source>
</evidence>
<evidence type="ECO:0000313" key="4">
    <source>
        <dbReference type="Proteomes" id="UP000266906"/>
    </source>
</evidence>
<keyword evidence="4" id="KW-1185">Reference proteome</keyword>
<comment type="caution">
    <text evidence="2">The sequence shown here is derived from an EMBL/GenBank/DDBJ whole genome shotgun (WGS) entry which is preliminary data.</text>
</comment>
<proteinExistence type="predicted"/>
<sequence length="450" mass="49124">MMHEPRALCHIDVPSGTRFGLNVSTATSRATRTVEHPYENKAVAKSAGLPTTAGRAPSATASWQPDAAETVAGTASRRTAPRRWLQALHRAIEAGLVPGATPTTTVLAEDLAARMDFSTGHVRYRLDVLTARTGLGRSTAAKHVAILRRSGWLAWAQHGSLRNARREAGLEGYAPTAAVYAATIPPVFDELAGNVLAGSGYEARVVGVTEQERVRQVEEAGERAVRKAAETDSPDASWTPSLRVIEEEGQVQVSGGFSTTAKRQRKRCTILGKVATRDAVVRAKRVAAWVRPLVNWLQRATRRQLSWVLLDPVLEGWDDLRILRWLQDQSPLGTWVPSWPHRAVAAALRTDRTVNERAALIEAAEQAQAAQEQRRDASLEALFGITFTAPAQPDVPRTDDDRRQARLYALHDLALVAEHIDEFGLDDALDLYGARLCADAAYHHPTLIGA</sequence>
<accession>A0A3N4RFQ5</accession>
<dbReference type="EMBL" id="RKQG01000004">
    <property type="protein sequence ID" value="RPE27359.1"/>
    <property type="molecule type" value="Genomic_DNA"/>
</dbReference>
<reference evidence="2 4" key="1">
    <citation type="submission" date="2018-11" db="EMBL/GenBank/DDBJ databases">
        <title>Sequencing the genomes of 1000 actinobacteria strains.</title>
        <authorList>
            <person name="Klenk H.-P."/>
        </authorList>
    </citation>
    <scope>NUCLEOTIDE SEQUENCE [LARGE SCALE GENOMIC DNA]</scope>
    <source>
        <strain evidence="2 4">DSM 44781</strain>
    </source>
</reference>
<dbReference type="EMBL" id="RKQG01000004">
    <property type="protein sequence ID" value="RPE27227.1"/>
    <property type="molecule type" value="Genomic_DNA"/>
</dbReference>
<evidence type="ECO:0000313" key="2">
    <source>
        <dbReference type="EMBL" id="RPE27227.1"/>
    </source>
</evidence>
<feature type="region of interest" description="Disordered" evidence="1">
    <location>
        <begin position="41"/>
        <end position="78"/>
    </location>
</feature>
<evidence type="ECO:0000313" key="3">
    <source>
        <dbReference type="EMBL" id="RPE27359.1"/>
    </source>
</evidence>
<gene>
    <name evidence="2" type="ORF">EDD38_7371</name>
    <name evidence="3" type="ORF">EDD38_7504</name>
</gene>
<dbReference type="Proteomes" id="UP000266906">
    <property type="component" value="Unassembled WGS sequence"/>
</dbReference>
<protein>
    <submittedName>
        <fullName evidence="2">Uncharacterized protein</fullName>
    </submittedName>
</protein>
<dbReference type="AlphaFoldDB" id="A0A3N4RFQ5"/>